<evidence type="ECO:0000313" key="3">
    <source>
        <dbReference type="Proteomes" id="UP000292544"/>
    </source>
</evidence>
<dbReference type="Proteomes" id="UP000292544">
    <property type="component" value="Unassembled WGS sequence"/>
</dbReference>
<evidence type="ECO:0000313" key="2">
    <source>
        <dbReference type="EMBL" id="TAA47798.1"/>
    </source>
</evidence>
<dbReference type="EMBL" id="SHLY01000001">
    <property type="protein sequence ID" value="TAA47798.1"/>
    <property type="molecule type" value="Genomic_DNA"/>
</dbReference>
<comment type="caution">
    <text evidence="2">The sequence shown here is derived from an EMBL/GenBank/DDBJ whole genome shotgun (WGS) entry which is preliminary data.</text>
</comment>
<protein>
    <recommendedName>
        <fullName evidence="4">Lipocalin-like domain-containing protein</fullName>
    </recommendedName>
</protein>
<evidence type="ECO:0008006" key="4">
    <source>
        <dbReference type="Google" id="ProtNLM"/>
    </source>
</evidence>
<dbReference type="PROSITE" id="PS51257">
    <property type="entry name" value="PROKAR_LIPOPROTEIN"/>
    <property type="match status" value="1"/>
</dbReference>
<keyword evidence="1" id="KW-0732">Signal</keyword>
<feature type="chain" id="PRO_5047350094" description="Lipocalin-like domain-containing protein" evidence="1">
    <location>
        <begin position="22"/>
        <end position="122"/>
    </location>
</feature>
<feature type="signal peptide" evidence="1">
    <location>
        <begin position="1"/>
        <end position="21"/>
    </location>
</feature>
<evidence type="ECO:0000256" key="1">
    <source>
        <dbReference type="SAM" id="SignalP"/>
    </source>
</evidence>
<accession>A0ABY1WT37</accession>
<gene>
    <name evidence="2" type="ORF">EXY25_00680</name>
</gene>
<proteinExistence type="predicted"/>
<sequence length="122" mass="13526">MTYWRVVVFSALIAVLTSGCATQPLDLGLKGEWQITLLDGNHYPATIQQLSMDRVQINCASLKLSGEYEFHGSALTLAKADTARVKSAYFEKNSMGNWTVMSARTDTYLMPHLLGAQLVRIN</sequence>
<name>A0ABY1WT37_9GAMM</name>
<organism evidence="2 3">
    <name type="scientific">Corallincola spongiicola</name>
    <dbReference type="NCBI Taxonomy" id="2520508"/>
    <lineage>
        <taxon>Bacteria</taxon>
        <taxon>Pseudomonadati</taxon>
        <taxon>Pseudomonadota</taxon>
        <taxon>Gammaproteobacteria</taxon>
        <taxon>Alteromonadales</taxon>
        <taxon>Psychromonadaceae</taxon>
        <taxon>Corallincola</taxon>
    </lineage>
</organism>
<reference evidence="3" key="1">
    <citation type="submission" date="2019-02" db="EMBL/GenBank/DDBJ databases">
        <title>Draft genome sequence of Muricauda sp. 176CP4-71.</title>
        <authorList>
            <person name="Park J.-S."/>
        </authorList>
    </citation>
    <scope>NUCLEOTIDE SEQUENCE [LARGE SCALE GENOMIC DNA]</scope>
    <source>
        <strain evidence="3">176GS2-150</strain>
    </source>
</reference>
<dbReference type="RefSeq" id="WP_130565354.1">
    <property type="nucleotide sequence ID" value="NZ_SHLY01000001.1"/>
</dbReference>
<keyword evidence="3" id="KW-1185">Reference proteome</keyword>